<dbReference type="Proteomes" id="UP000307720">
    <property type="component" value="Unassembled WGS sequence"/>
</dbReference>
<dbReference type="EMBL" id="SRZB01000025">
    <property type="protein sequence ID" value="TGX97849.1"/>
    <property type="molecule type" value="Genomic_DNA"/>
</dbReference>
<reference evidence="1" key="1">
    <citation type="submission" date="2019-04" db="EMBL/GenBank/DDBJ databases">
        <title>Microbes associate with the intestines of laboratory mice.</title>
        <authorList>
            <person name="Navarre W."/>
            <person name="Wong E."/>
            <person name="Huang K."/>
            <person name="Tropini C."/>
            <person name="Ng K."/>
            <person name="Yu B."/>
        </authorList>
    </citation>
    <scope>NUCLEOTIDE SEQUENCE</scope>
    <source>
        <strain evidence="1">NM72_1-8</strain>
    </source>
</reference>
<comment type="caution">
    <text evidence="1">The sequence shown here is derived from an EMBL/GenBank/DDBJ whole genome shotgun (WGS) entry which is preliminary data.</text>
</comment>
<evidence type="ECO:0000313" key="2">
    <source>
        <dbReference type="Proteomes" id="UP000307720"/>
    </source>
</evidence>
<evidence type="ECO:0000313" key="1">
    <source>
        <dbReference type="EMBL" id="TGX97849.1"/>
    </source>
</evidence>
<gene>
    <name evidence="1" type="ORF">E5357_10950</name>
</gene>
<proteinExistence type="predicted"/>
<accession>A0AC61QZ00</accession>
<name>A0AC61QZ00_9FIRM</name>
<sequence length="64" mass="6879">MAKERFIETYSQGISNVRKIIVDTETGVNYLLLSSNMTSGCGVAVLVDKDGKPIITSVDGKDSI</sequence>
<keyword evidence="2" id="KW-1185">Reference proteome</keyword>
<organism evidence="1 2">
    <name type="scientific">Hominisplanchenecus murintestinalis</name>
    <dbReference type="NCBI Taxonomy" id="2941517"/>
    <lineage>
        <taxon>Bacteria</taxon>
        <taxon>Bacillati</taxon>
        <taxon>Bacillota</taxon>
        <taxon>Clostridia</taxon>
        <taxon>Lachnospirales</taxon>
        <taxon>Lachnospiraceae</taxon>
        <taxon>Hominisplanchenecus</taxon>
    </lineage>
</organism>
<protein>
    <submittedName>
        <fullName evidence="1">Xylan 1,4-beta-xylosidase</fullName>
    </submittedName>
</protein>